<organism evidence="1 2">
    <name type="scientific">Catharanthus roseus</name>
    <name type="common">Madagascar periwinkle</name>
    <name type="synonym">Vinca rosea</name>
    <dbReference type="NCBI Taxonomy" id="4058"/>
    <lineage>
        <taxon>Eukaryota</taxon>
        <taxon>Viridiplantae</taxon>
        <taxon>Streptophyta</taxon>
        <taxon>Embryophyta</taxon>
        <taxon>Tracheophyta</taxon>
        <taxon>Spermatophyta</taxon>
        <taxon>Magnoliopsida</taxon>
        <taxon>eudicotyledons</taxon>
        <taxon>Gunneridae</taxon>
        <taxon>Pentapetalae</taxon>
        <taxon>asterids</taxon>
        <taxon>lamiids</taxon>
        <taxon>Gentianales</taxon>
        <taxon>Apocynaceae</taxon>
        <taxon>Rauvolfioideae</taxon>
        <taxon>Vinceae</taxon>
        <taxon>Catharanthinae</taxon>
        <taxon>Catharanthus</taxon>
    </lineage>
</organism>
<keyword evidence="2" id="KW-1185">Reference proteome</keyword>
<protein>
    <submittedName>
        <fullName evidence="1">Uncharacterized protein</fullName>
    </submittedName>
</protein>
<evidence type="ECO:0000313" key="1">
    <source>
        <dbReference type="EMBL" id="KAI5664055.1"/>
    </source>
</evidence>
<dbReference type="Proteomes" id="UP001060085">
    <property type="component" value="Linkage Group LG05"/>
</dbReference>
<accession>A0ACC0AUW2</accession>
<sequence>MNLLAQIFLRGKKKVTFEAFHVCNSSRRLPYNAPVSLLQSSGSGVYLIGAETGHERHAKPSGRGEEAEQDIQDSAAEAVELWTETMTTTLDQEARILGVKCKGHRFDSLGKSSDKIQLRVEGCISQLATVTSTLSSMATNLNTLVTINEMKKRSDVRDGKLVDEGTINDVVGKEMSFPQTPITFDSGGPSNESGLRRKNRLEAKLPKLDFPSFDGNWHR</sequence>
<comment type="caution">
    <text evidence="1">The sequence shown here is derived from an EMBL/GenBank/DDBJ whole genome shotgun (WGS) entry which is preliminary data.</text>
</comment>
<gene>
    <name evidence="1" type="ORF">M9H77_23378</name>
</gene>
<evidence type="ECO:0000313" key="2">
    <source>
        <dbReference type="Proteomes" id="UP001060085"/>
    </source>
</evidence>
<proteinExistence type="predicted"/>
<dbReference type="EMBL" id="CM044705">
    <property type="protein sequence ID" value="KAI5664055.1"/>
    <property type="molecule type" value="Genomic_DNA"/>
</dbReference>
<name>A0ACC0AUW2_CATRO</name>
<reference evidence="2" key="1">
    <citation type="journal article" date="2023" name="Nat. Plants">
        <title>Single-cell RNA sequencing provides a high-resolution roadmap for understanding the multicellular compartmentation of specialized metabolism.</title>
        <authorList>
            <person name="Sun S."/>
            <person name="Shen X."/>
            <person name="Li Y."/>
            <person name="Li Y."/>
            <person name="Wang S."/>
            <person name="Li R."/>
            <person name="Zhang H."/>
            <person name="Shen G."/>
            <person name="Guo B."/>
            <person name="Wei J."/>
            <person name="Xu J."/>
            <person name="St-Pierre B."/>
            <person name="Chen S."/>
            <person name="Sun C."/>
        </authorList>
    </citation>
    <scope>NUCLEOTIDE SEQUENCE [LARGE SCALE GENOMIC DNA]</scope>
</reference>